<feature type="domain" description="PARP catalytic" evidence="9">
    <location>
        <begin position="1634"/>
        <end position="1825"/>
    </location>
</feature>
<dbReference type="Pfam" id="PF23245">
    <property type="entry name" value="RRM_PARP14_2"/>
    <property type="match status" value="1"/>
</dbReference>
<reference evidence="11" key="3">
    <citation type="submission" date="2025-09" db="UniProtKB">
        <authorList>
            <consortium name="Ensembl"/>
        </authorList>
    </citation>
    <scope>IDENTIFICATION</scope>
</reference>
<dbReference type="GO" id="GO:0005737">
    <property type="term" value="C:cytoplasm"/>
    <property type="evidence" value="ECO:0007669"/>
    <property type="project" value="TreeGrafter"/>
</dbReference>
<dbReference type="GO" id="GO:0010629">
    <property type="term" value="P:negative regulation of gene expression"/>
    <property type="evidence" value="ECO:0007669"/>
    <property type="project" value="TreeGrafter"/>
</dbReference>
<dbReference type="GO" id="GO:0003950">
    <property type="term" value="F:NAD+ poly-ADP-ribosyltransferase activity"/>
    <property type="evidence" value="ECO:0007669"/>
    <property type="project" value="UniProtKB-UniRule"/>
</dbReference>
<dbReference type="Proteomes" id="UP000472264">
    <property type="component" value="Chromosome 9"/>
</dbReference>
<dbReference type="InterPro" id="IPR057049">
    <property type="entry name" value="PARP14_KH_8"/>
</dbReference>
<dbReference type="InterPro" id="IPR057044">
    <property type="entry name" value="PARP14_KH_1"/>
</dbReference>
<dbReference type="Gene3D" id="3.40.220.10">
    <property type="entry name" value="Leucine Aminopeptidase, subunit E, domain 1"/>
    <property type="match status" value="3"/>
</dbReference>
<dbReference type="SUPFAM" id="SSF56399">
    <property type="entry name" value="ADP-ribosylation"/>
    <property type="match status" value="1"/>
</dbReference>
<dbReference type="Pfam" id="PF23251">
    <property type="entry name" value="KH_PARP14_4"/>
    <property type="match status" value="1"/>
</dbReference>
<feature type="domain" description="Macro" evidence="10">
    <location>
        <begin position="1234"/>
        <end position="1411"/>
    </location>
</feature>
<evidence type="ECO:0000256" key="6">
    <source>
        <dbReference type="ARBA" id="ARBA00024347"/>
    </source>
</evidence>
<evidence type="ECO:0000256" key="3">
    <source>
        <dbReference type="ARBA" id="ARBA00022679"/>
    </source>
</evidence>
<dbReference type="InterPro" id="IPR057043">
    <property type="entry name" value="PARP14_KH_2"/>
</dbReference>
<evidence type="ECO:0000256" key="4">
    <source>
        <dbReference type="ARBA" id="ARBA00023027"/>
    </source>
</evidence>
<dbReference type="GO" id="GO:0005634">
    <property type="term" value="C:nucleus"/>
    <property type="evidence" value="ECO:0007669"/>
    <property type="project" value="UniProtKB-SubCell"/>
</dbReference>
<feature type="region of interest" description="Disordered" evidence="8">
    <location>
        <begin position="1198"/>
        <end position="1228"/>
    </location>
</feature>
<gene>
    <name evidence="11" type="primary">LOC115048282</name>
</gene>
<organism evidence="11 12">
    <name type="scientific">Echeneis naucrates</name>
    <name type="common">Live sharksucker</name>
    <dbReference type="NCBI Taxonomy" id="173247"/>
    <lineage>
        <taxon>Eukaryota</taxon>
        <taxon>Metazoa</taxon>
        <taxon>Chordata</taxon>
        <taxon>Craniata</taxon>
        <taxon>Vertebrata</taxon>
        <taxon>Euteleostomi</taxon>
        <taxon>Actinopterygii</taxon>
        <taxon>Neopterygii</taxon>
        <taxon>Teleostei</taxon>
        <taxon>Neoteleostei</taxon>
        <taxon>Acanthomorphata</taxon>
        <taxon>Carangaria</taxon>
        <taxon>Carangiformes</taxon>
        <taxon>Echeneidae</taxon>
        <taxon>Echeneis</taxon>
    </lineage>
</organism>
<dbReference type="CDD" id="cd02907">
    <property type="entry name" value="Macro_Af1521_BAL-like"/>
    <property type="match status" value="1"/>
</dbReference>
<keyword evidence="3 7" id="KW-0808">Transferase</keyword>
<dbReference type="Pfam" id="PF23254">
    <property type="entry name" value="KH_PARP14_8"/>
    <property type="match status" value="1"/>
</dbReference>
<dbReference type="PROSITE" id="PS51154">
    <property type="entry name" value="MACRO"/>
    <property type="match status" value="3"/>
</dbReference>
<dbReference type="GO" id="GO:0070212">
    <property type="term" value="P:protein poly-ADP-ribosylation"/>
    <property type="evidence" value="ECO:0007669"/>
    <property type="project" value="TreeGrafter"/>
</dbReference>
<dbReference type="InterPro" id="IPR057048">
    <property type="entry name" value="PARP14_KH_6"/>
</dbReference>
<keyword evidence="12" id="KW-1185">Reference proteome</keyword>
<dbReference type="Gene3D" id="3.30.70.330">
    <property type="match status" value="2"/>
</dbReference>
<dbReference type="InterPro" id="IPR037197">
    <property type="entry name" value="WWE_dom_sf"/>
</dbReference>
<reference evidence="11" key="1">
    <citation type="submission" date="2021-04" db="EMBL/GenBank/DDBJ databases">
        <authorList>
            <consortium name="Wellcome Sanger Institute Data Sharing"/>
        </authorList>
    </citation>
    <scope>NUCLEOTIDE SEQUENCE [LARGE SCALE GENOMIC DNA]</scope>
</reference>
<dbReference type="GO" id="GO:1990404">
    <property type="term" value="F:NAD+-protein mono-ADP-ribosyltransferase activity"/>
    <property type="evidence" value="ECO:0007669"/>
    <property type="project" value="TreeGrafter"/>
</dbReference>
<dbReference type="InterPro" id="IPR052056">
    <property type="entry name" value="Mono-ARTD/PARP"/>
</dbReference>
<dbReference type="InterPro" id="IPR057050">
    <property type="entry name" value="RRM_PARP14_2"/>
</dbReference>
<dbReference type="SMART" id="SM00506">
    <property type="entry name" value="A1pp"/>
    <property type="match status" value="3"/>
</dbReference>
<evidence type="ECO:0000256" key="5">
    <source>
        <dbReference type="ARBA" id="ARBA00023242"/>
    </source>
</evidence>
<dbReference type="InterPro" id="IPR012677">
    <property type="entry name" value="Nucleotide-bd_a/b_plait_sf"/>
</dbReference>
<evidence type="ECO:0000313" key="12">
    <source>
        <dbReference type="Proteomes" id="UP000472264"/>
    </source>
</evidence>
<dbReference type="RefSeq" id="XP_029365480.1">
    <property type="nucleotide sequence ID" value="XM_029509620.1"/>
</dbReference>
<dbReference type="InterPro" id="IPR002589">
    <property type="entry name" value="Macro_dom"/>
</dbReference>
<evidence type="ECO:0000256" key="8">
    <source>
        <dbReference type="SAM" id="MobiDB-lite"/>
    </source>
</evidence>
<feature type="compositionally biased region" description="Low complexity" evidence="8">
    <location>
        <begin position="93"/>
        <end position="103"/>
    </location>
</feature>
<name>A0A665VJ12_ECHNA</name>
<dbReference type="PANTHER" id="PTHR14453:SF106">
    <property type="entry name" value="POLY [ADP-RIBOSE] POLYMERASE"/>
    <property type="match status" value="1"/>
</dbReference>
<feature type="region of interest" description="Disordered" evidence="8">
    <location>
        <begin position="93"/>
        <end position="124"/>
    </location>
</feature>
<dbReference type="GeneID" id="115048282"/>
<dbReference type="Gene3D" id="3.30.720.50">
    <property type="match status" value="1"/>
</dbReference>
<dbReference type="Pfam" id="PF23252">
    <property type="entry name" value="KH_PARP14_5"/>
    <property type="match status" value="1"/>
</dbReference>
<dbReference type="PANTHER" id="PTHR14453">
    <property type="entry name" value="PARP/ZINC FINGER CCCH TYPE DOMAIN CONTAINING PROTEIN"/>
    <property type="match status" value="1"/>
</dbReference>
<protein>
    <recommendedName>
        <fullName evidence="7">Poly [ADP-ribose] polymerase</fullName>
        <shortName evidence="7">PARP</shortName>
        <ecNumber evidence="7">2.4.2.-</ecNumber>
    </recommendedName>
</protein>
<dbReference type="Pfam" id="PF23253">
    <property type="entry name" value="KH_PARP14_6"/>
    <property type="match status" value="1"/>
</dbReference>
<dbReference type="Pfam" id="PF23084">
    <property type="entry name" value="KH_PARP14_1"/>
    <property type="match status" value="1"/>
</dbReference>
<dbReference type="GO" id="GO:0003714">
    <property type="term" value="F:transcription corepressor activity"/>
    <property type="evidence" value="ECO:0007669"/>
    <property type="project" value="TreeGrafter"/>
</dbReference>
<dbReference type="Pfam" id="PF23248">
    <property type="entry name" value="KH_PARP14_2"/>
    <property type="match status" value="1"/>
</dbReference>
<dbReference type="CDD" id="cd01439">
    <property type="entry name" value="TCCD_inducible_PARP_like"/>
    <property type="match status" value="1"/>
</dbReference>
<dbReference type="InterPro" id="IPR012317">
    <property type="entry name" value="Poly(ADP-ribose)pol_cat_dom"/>
</dbReference>
<feature type="domain" description="Macro" evidence="10">
    <location>
        <begin position="1015"/>
        <end position="1202"/>
    </location>
</feature>
<evidence type="ECO:0000259" key="9">
    <source>
        <dbReference type="PROSITE" id="PS51059"/>
    </source>
</evidence>
<sequence>MDGWDWPVAVEGSWSPAQTRTVRNKLQLYFQSRRKSSGGDCRVELEEGAPRAAVVFRSEDVRDRVLAKENHEIIVDNQTIKLRLISAASSTISDDTADSSTDSKTPPSEDGPGGAGLGDSESAQSAAVTLENVADDVSRDLLLMLVENISGLDEDSFSLEIIWESNRAVVVFSKPEDAEKFVTASRSSRKMQKHGLTARPLEAATSLRVENLPSAAVKDILDLYFEKNWTEPDRVVMVPNEQAAIVTFSHSKVVEDICRKQDYMIGSSSVKVYPYHESLGTALYGRERPIWRMPESVSERVHHAVWKFLLMKKQLKAINEQMSSHFCSVDLESPEAKLCALPSLLRQKGLTADHLATWGGSAQQAFRRLLSQYSAFECPANAPAWKAAEKDVRSVVKEDAVLVLDASKGALTVAGRADDIKRVRAPVENLLLKAMSQIERQTYGISEVVTLSPAMFYILKQEGLQRAALDISPEVKLSYDNGTQTLNISGLPAEVYKTKAWILESNMHMKKKLLTVSAGILDFLKTVDPMDMSEDLFTSQGVSAIYHTDNKGVLLLASSDKILADAESRMKTVLSVITLDVEDREVVKLQNWMNLNQQLLDTYNSSKKKTVDIKIHPETADKITVAGFTNPVKEVSGSLREFITNYSQVKEAVRVQSCAVVQFIHEKKSHDWSGIAKANDVTVHFDPNRPRILISGVRLHVHKAKSSFQKLAAGLFADTVVVDKPGAKKYFQSHGNLLLLSVMSKYSCVVILRPENPEEEEDDEEEGVLCYCRVKTSSGVLLSVSQADICSLSVDAVVNAANEELKHIGGLALALLRAAGPQLQKISDEYVSKCGHLRPGDAIVTEAANLPCKYVVHAVGPRFSESDRKTAVWRLKLAVKESLKQAEKMNCSSIALPAISSGVFGFPVDLCASTIAQAVREYCDSQRGPGSLTEIHLVDNNRNTVGVLAKAVNQEFSDLRPTTMSPQRPAGASGGHQRGRGRGGRGRGRGAEFNSSNRERLNTGGQYRPGGHGGLEKMEQTTAEGLKIALHKGNIQDQRTDVIVNTIAENMNLSQGGVSSAILAVAGFRLQSAVHSEAGVPVLKQGDVIVTDGFNLKCQKVFHIVCPPWDTRGGQAEEVLMTIIRRCLEEAEKRKMTSLSFPAIGTGNLNFPRDVVSSVLLREIHSFSHSRSPRHLRQVSVVVHPGDQQAVDSFSREFKGQTGQGNVNHEASPVSRSSGQSQPASAFSQVSSPSLGVYRMDMGQLTLEVSSGDITKETSDVIVNSSNKDFSLKSGVSKAVLDAAGTFVEQECSKIVTAPGYQPSLMIITSAGRLPSRNIIHVVGQNEPAKIKEVVSSVLKVCEENGFQSVSFPALGTGQGRANPSEVADAMVKAVVEFVRKKQPKVVSSVKILIFQTSMMAEFHKSMKKRAGEEVEEKGLFNKIRDGVSSFLGLADEQPRAAQLVLERQEFEPTEFELCADDSQTLRLAKKDIELLIMAEQAQRTVTDPFISQLSQADMQQLKDLQRQLTVSIRLDDQLPSIHLEGLTRDVFAAESEVRKIIQTVERTENLKTKALMLRAMVQWQFQDPNGTMVDFDIDNNLKLEEALVKKDSVVIQIKGNKFKADVQRKRAFSVNGHQQLELIRKDLKDDAALPALWDDMKGDIVKLFPLTTGSKEYSDVEKEFRRTGLNSNIISIERVQNTTLWKSYQLLKTQLELKNKHTNNEKLLFHGTGSTSIDLINNKGFNRSYAGTHGAMYGNGSYFAVDPAYSKGYAQPDVNSHKRMYLARVLVGDYTVGRSGLIAPPAKPQGKAADLYDSVTDPAATMFVVFNDIQAYPEYLITFT</sequence>
<dbReference type="OMA" id="HEMAKCN"/>
<dbReference type="InterPro" id="IPR043472">
    <property type="entry name" value="Macro_dom-like"/>
</dbReference>
<evidence type="ECO:0000313" key="11">
    <source>
        <dbReference type="Ensembl" id="ENSENLP00000031673.1"/>
    </source>
</evidence>
<evidence type="ECO:0000259" key="10">
    <source>
        <dbReference type="PROSITE" id="PS51154"/>
    </source>
</evidence>
<dbReference type="SUPFAM" id="SSF52949">
    <property type="entry name" value="Macro domain-like"/>
    <property type="match status" value="3"/>
</dbReference>
<evidence type="ECO:0000256" key="7">
    <source>
        <dbReference type="RuleBase" id="RU362114"/>
    </source>
</evidence>
<dbReference type="OrthoDB" id="6133115at2759"/>
<dbReference type="InterPro" id="IPR057051">
    <property type="entry name" value="PARP14_RPM_1"/>
</dbReference>
<dbReference type="InterPro" id="IPR057046">
    <property type="entry name" value="PARP14_KH_4"/>
</dbReference>
<dbReference type="Ensembl" id="ENSENLT00000032583.1">
    <property type="protein sequence ID" value="ENSENLP00000031673.1"/>
    <property type="gene ID" value="ENSENLG00000013989.1"/>
</dbReference>
<keyword evidence="4 7" id="KW-0520">NAD</keyword>
<dbReference type="InterPro" id="IPR057047">
    <property type="entry name" value="PARP14_KH_5"/>
</dbReference>
<evidence type="ECO:0000256" key="2">
    <source>
        <dbReference type="ARBA" id="ARBA00022676"/>
    </source>
</evidence>
<dbReference type="EC" id="2.4.2.-" evidence="7"/>
<evidence type="ECO:0000256" key="1">
    <source>
        <dbReference type="ARBA" id="ARBA00004123"/>
    </source>
</evidence>
<feature type="domain" description="Macro" evidence="10">
    <location>
        <begin position="769"/>
        <end position="956"/>
    </location>
</feature>
<keyword evidence="5" id="KW-0539">Nucleus</keyword>
<dbReference type="Gene3D" id="3.90.228.10">
    <property type="match status" value="1"/>
</dbReference>
<dbReference type="FunFam" id="3.90.228.10:FF:000008">
    <property type="entry name" value="Poly [ADP-ribose] polymerase"/>
    <property type="match status" value="1"/>
</dbReference>
<dbReference type="InParanoid" id="A0A665VJ12"/>
<reference evidence="11" key="2">
    <citation type="submission" date="2025-08" db="UniProtKB">
        <authorList>
            <consortium name="Ensembl"/>
        </authorList>
    </citation>
    <scope>IDENTIFICATION</scope>
</reference>
<dbReference type="Pfam" id="PF01661">
    <property type="entry name" value="Macro"/>
    <property type="match status" value="3"/>
</dbReference>
<proteinExistence type="inferred from homology"/>
<dbReference type="SUPFAM" id="SSF117839">
    <property type="entry name" value="WWE domain"/>
    <property type="match status" value="1"/>
</dbReference>
<dbReference type="Pfam" id="PF00644">
    <property type="entry name" value="PARP"/>
    <property type="match status" value="1"/>
</dbReference>
<feature type="region of interest" description="Disordered" evidence="8">
    <location>
        <begin position="959"/>
        <end position="1011"/>
    </location>
</feature>
<dbReference type="PROSITE" id="PS51059">
    <property type="entry name" value="PARP_CATALYTIC"/>
    <property type="match status" value="1"/>
</dbReference>
<dbReference type="Pfam" id="PF23249">
    <property type="entry name" value="KH_PARP14_3"/>
    <property type="match status" value="1"/>
</dbReference>
<feature type="compositionally biased region" description="Basic residues" evidence="8">
    <location>
        <begin position="977"/>
        <end position="988"/>
    </location>
</feature>
<accession>A0A665VJ12</accession>
<comment type="subcellular location">
    <subcellularLocation>
        <location evidence="1">Nucleus</location>
    </subcellularLocation>
</comment>
<comment type="similarity">
    <text evidence="6">Belongs to the ARTD/PARP family.</text>
</comment>
<feature type="compositionally biased region" description="Polar residues" evidence="8">
    <location>
        <begin position="1204"/>
        <end position="1228"/>
    </location>
</feature>
<keyword evidence="2 7" id="KW-0328">Glycosyltransferase</keyword>
<dbReference type="InterPro" id="IPR057045">
    <property type="entry name" value="PARP14_KH_3"/>
</dbReference>
<dbReference type="Pfam" id="PF23222">
    <property type="entry name" value="RRM_PARP14_1"/>
    <property type="match status" value="1"/>
</dbReference>
<dbReference type="Pfam" id="PF23085">
    <property type="entry name" value="RRM_PARP14_3"/>
    <property type="match status" value="1"/>
</dbReference>